<evidence type="ECO:0000313" key="3">
    <source>
        <dbReference type="Proteomes" id="UP000622687"/>
    </source>
</evidence>
<comment type="caution">
    <text evidence="2">The sequence shown here is derived from an EMBL/GenBank/DDBJ whole genome shotgun (WGS) entry which is preliminary data.</text>
</comment>
<dbReference type="InterPro" id="IPR006056">
    <property type="entry name" value="RidA"/>
</dbReference>
<reference evidence="2" key="1">
    <citation type="submission" date="2020-12" db="EMBL/GenBank/DDBJ databases">
        <title>Clostridium thailandense sp. nov., a novel acetogenic bacterium isolated from peat land soil in Thailand.</title>
        <authorList>
            <person name="Chaikitkaew S."/>
            <person name="Birkeland N.K."/>
        </authorList>
    </citation>
    <scope>NUCLEOTIDE SEQUENCE</scope>
    <source>
        <strain evidence="2">DSM 17425</strain>
    </source>
</reference>
<keyword evidence="3" id="KW-1185">Reference proteome</keyword>
<proteinExistence type="inferred from homology"/>
<name>A0A934M6A0_9CLOT</name>
<dbReference type="InterPro" id="IPR006175">
    <property type="entry name" value="YjgF/YER057c/UK114"/>
</dbReference>
<dbReference type="NCBIfam" id="TIGR00004">
    <property type="entry name" value="Rid family detoxifying hydrolase"/>
    <property type="match status" value="1"/>
</dbReference>
<dbReference type="InterPro" id="IPR035959">
    <property type="entry name" value="RutC-like_sf"/>
</dbReference>
<organism evidence="2 3">
    <name type="scientific">Clostridium aciditolerans</name>
    <dbReference type="NCBI Taxonomy" id="339861"/>
    <lineage>
        <taxon>Bacteria</taxon>
        <taxon>Bacillati</taxon>
        <taxon>Bacillota</taxon>
        <taxon>Clostridia</taxon>
        <taxon>Eubacteriales</taxon>
        <taxon>Clostridiaceae</taxon>
        <taxon>Clostridium</taxon>
    </lineage>
</organism>
<dbReference type="GO" id="GO:0005829">
    <property type="term" value="C:cytosol"/>
    <property type="evidence" value="ECO:0007669"/>
    <property type="project" value="TreeGrafter"/>
</dbReference>
<gene>
    <name evidence="2" type="ORF">I6U51_16880</name>
</gene>
<accession>A0A934M6A0</accession>
<dbReference type="SUPFAM" id="SSF55298">
    <property type="entry name" value="YjgF-like"/>
    <property type="match status" value="1"/>
</dbReference>
<comment type="similarity">
    <text evidence="1">Belongs to the RutC family.</text>
</comment>
<dbReference type="Proteomes" id="UP000622687">
    <property type="component" value="Unassembled WGS sequence"/>
</dbReference>
<dbReference type="GO" id="GO:0019239">
    <property type="term" value="F:deaminase activity"/>
    <property type="evidence" value="ECO:0007669"/>
    <property type="project" value="TreeGrafter"/>
</dbReference>
<dbReference type="Gene3D" id="3.30.1330.40">
    <property type="entry name" value="RutC-like"/>
    <property type="match status" value="1"/>
</dbReference>
<dbReference type="Pfam" id="PF01042">
    <property type="entry name" value="Ribonuc_L-PSP"/>
    <property type="match status" value="1"/>
</dbReference>
<dbReference type="EMBL" id="JAEEGB010000026">
    <property type="protein sequence ID" value="MBI6874348.1"/>
    <property type="molecule type" value="Genomic_DNA"/>
</dbReference>
<dbReference type="PANTHER" id="PTHR11803:SF39">
    <property type="entry name" value="2-IMINOBUTANOATE_2-IMINOPROPANOATE DEAMINASE"/>
    <property type="match status" value="1"/>
</dbReference>
<sequence>MTRKAFSAEGAVAVGPYSHAVESGEHVYFSGQTPINPETGKLVEGDISAQTEQCFKNLFNVLKAAGLTPDEVVKVNVFLTDMNNFAEMNKVYSTKFSTPYPARTTIGVASLPLGAQVEVEMVARRQK</sequence>
<dbReference type="CDD" id="cd00448">
    <property type="entry name" value="YjgF_YER057c_UK114_family"/>
    <property type="match status" value="1"/>
</dbReference>
<dbReference type="AlphaFoldDB" id="A0A934M6A0"/>
<dbReference type="FunFam" id="3.30.1330.40:FF:000001">
    <property type="entry name" value="L-PSP family endoribonuclease"/>
    <property type="match status" value="1"/>
</dbReference>
<evidence type="ECO:0000313" key="2">
    <source>
        <dbReference type="EMBL" id="MBI6874348.1"/>
    </source>
</evidence>
<protein>
    <submittedName>
        <fullName evidence="2">RidA family protein</fullName>
    </submittedName>
</protein>
<dbReference type="PANTHER" id="PTHR11803">
    <property type="entry name" value="2-IMINOBUTANOATE/2-IMINOPROPANOATE DEAMINASE RIDA"/>
    <property type="match status" value="1"/>
</dbReference>
<dbReference type="RefSeq" id="WP_211143738.1">
    <property type="nucleotide sequence ID" value="NZ_JAEEGB010000026.1"/>
</dbReference>
<evidence type="ECO:0000256" key="1">
    <source>
        <dbReference type="ARBA" id="ARBA00010552"/>
    </source>
</evidence>